<evidence type="ECO:0000256" key="1">
    <source>
        <dbReference type="SAM" id="MobiDB-lite"/>
    </source>
</evidence>
<protein>
    <submittedName>
        <fullName evidence="2">Uncharacterized protein</fullName>
    </submittedName>
</protein>
<dbReference type="Proteomes" id="UP000595498">
    <property type="component" value="Chromosome"/>
</dbReference>
<gene>
    <name evidence="2" type="ORF">I6I98_24705</name>
</gene>
<reference evidence="2 3" key="1">
    <citation type="submission" date="2021-01" db="EMBL/GenBank/DDBJ databases">
        <title>FDA dAtabase for Regulatory Grade micrObial Sequences (FDA-ARGOS): Supporting development and validation of Infectious Disease Dx tests.</title>
        <authorList>
            <person name="Sproer C."/>
            <person name="Gronow S."/>
            <person name="Severitt S."/>
            <person name="Schroder I."/>
            <person name="Tallon L."/>
            <person name="Sadzewicz L."/>
            <person name="Zhao X."/>
            <person name="Boylan J."/>
            <person name="Ott S."/>
            <person name="Bowen H."/>
            <person name="Vavikolanu K."/>
            <person name="Mehta A."/>
            <person name="Aluvathingal J."/>
            <person name="Nadendla S."/>
            <person name="Lowell S."/>
            <person name="Myers T."/>
            <person name="Yan Y."/>
            <person name="Sichtig H."/>
        </authorList>
    </citation>
    <scope>NUCLEOTIDE SEQUENCE [LARGE SCALE GENOMIC DNA]</scope>
    <source>
        <strain evidence="2 3">FDAARGOS_1141</strain>
    </source>
</reference>
<evidence type="ECO:0000313" key="2">
    <source>
        <dbReference type="EMBL" id="QQT53399.1"/>
    </source>
</evidence>
<name>A0ABX7CQQ2_SPHMU</name>
<feature type="region of interest" description="Disordered" evidence="1">
    <location>
        <begin position="1"/>
        <end position="37"/>
    </location>
</feature>
<evidence type="ECO:0000313" key="3">
    <source>
        <dbReference type="Proteomes" id="UP000595498"/>
    </source>
</evidence>
<keyword evidence="3" id="KW-1185">Reference proteome</keyword>
<proteinExistence type="predicted"/>
<dbReference type="EMBL" id="CP068224">
    <property type="protein sequence ID" value="QQT53399.1"/>
    <property type="molecule type" value="Genomic_DNA"/>
</dbReference>
<sequence>MKKFLEVQKRFLPLQSQRKRREKQNDKERRNAYRNKADTEVEATKFFKKTQSCKRDE</sequence>
<accession>A0ABX7CQQ2</accession>
<feature type="compositionally biased region" description="Basic and acidic residues" evidence="1">
    <location>
        <begin position="23"/>
        <end position="37"/>
    </location>
</feature>
<organism evidence="2 3">
    <name type="scientific">Sphingobacterium multivorum</name>
    <dbReference type="NCBI Taxonomy" id="28454"/>
    <lineage>
        <taxon>Bacteria</taxon>
        <taxon>Pseudomonadati</taxon>
        <taxon>Bacteroidota</taxon>
        <taxon>Sphingobacteriia</taxon>
        <taxon>Sphingobacteriales</taxon>
        <taxon>Sphingobacteriaceae</taxon>
        <taxon>Sphingobacterium</taxon>
    </lineage>
</organism>